<keyword evidence="5" id="KW-0677">Repeat</keyword>
<evidence type="ECO:0000256" key="2">
    <source>
        <dbReference type="ARBA" id="ARBA00011059"/>
    </source>
</evidence>
<evidence type="ECO:0000313" key="9">
    <source>
        <dbReference type="EnsemblMetazoa" id="XP_016658883.1"/>
    </source>
</evidence>
<dbReference type="PROSITE" id="PS50082">
    <property type="entry name" value="WD_REPEATS_2"/>
    <property type="match status" value="1"/>
</dbReference>
<dbReference type="Proteomes" id="UP000007819">
    <property type="component" value="Chromosome A1"/>
</dbReference>
<dbReference type="AlphaFoldDB" id="A0A8R2H426"/>
<dbReference type="PANTHER" id="PTHR12442:SF22">
    <property type="entry name" value="CYTOPLASMIC DYNEIN 1 INTERMEDIATE CHAIN-RELATED"/>
    <property type="match status" value="1"/>
</dbReference>
<evidence type="ECO:0000256" key="5">
    <source>
        <dbReference type="ARBA" id="ARBA00022737"/>
    </source>
</evidence>
<feature type="region of interest" description="Disordered" evidence="8">
    <location>
        <begin position="1"/>
        <end position="50"/>
    </location>
</feature>
<name>A0A8R2H426_ACYPI</name>
<dbReference type="InterPro" id="IPR015943">
    <property type="entry name" value="WD40/YVTN_repeat-like_dom_sf"/>
</dbReference>
<evidence type="ECO:0000256" key="8">
    <source>
        <dbReference type="SAM" id="MobiDB-lite"/>
    </source>
</evidence>
<organism evidence="9 10">
    <name type="scientific">Acyrthosiphon pisum</name>
    <name type="common">Pea aphid</name>
    <dbReference type="NCBI Taxonomy" id="7029"/>
    <lineage>
        <taxon>Eukaryota</taxon>
        <taxon>Metazoa</taxon>
        <taxon>Ecdysozoa</taxon>
        <taxon>Arthropoda</taxon>
        <taxon>Hexapoda</taxon>
        <taxon>Insecta</taxon>
        <taxon>Pterygota</taxon>
        <taxon>Neoptera</taxon>
        <taxon>Paraneoptera</taxon>
        <taxon>Hemiptera</taxon>
        <taxon>Sternorrhyncha</taxon>
        <taxon>Aphidomorpha</taxon>
        <taxon>Aphidoidea</taxon>
        <taxon>Aphididae</taxon>
        <taxon>Macrosiphini</taxon>
        <taxon>Acyrthosiphon</taxon>
    </lineage>
</organism>
<feature type="repeat" description="WD" evidence="7">
    <location>
        <begin position="529"/>
        <end position="552"/>
    </location>
</feature>
<dbReference type="GO" id="GO:0005868">
    <property type="term" value="C:cytoplasmic dynein complex"/>
    <property type="evidence" value="ECO:0007669"/>
    <property type="project" value="InterPro"/>
</dbReference>
<dbReference type="EnsemblMetazoa" id="XM_016803394.2">
    <property type="protein sequence ID" value="XP_016658883.1"/>
    <property type="gene ID" value="LOC100159633"/>
</dbReference>
<evidence type="ECO:0000313" key="10">
    <source>
        <dbReference type="Proteomes" id="UP000007819"/>
    </source>
</evidence>
<dbReference type="GeneID" id="100159633"/>
<dbReference type="PANTHER" id="PTHR12442">
    <property type="entry name" value="DYNEIN INTERMEDIATE CHAIN"/>
    <property type="match status" value="1"/>
</dbReference>
<evidence type="ECO:0000256" key="3">
    <source>
        <dbReference type="ARBA" id="ARBA00022490"/>
    </source>
</evidence>
<dbReference type="SUPFAM" id="SSF50978">
    <property type="entry name" value="WD40 repeat-like"/>
    <property type="match status" value="1"/>
</dbReference>
<keyword evidence="4 7" id="KW-0853">WD repeat</keyword>
<feature type="compositionally biased region" description="Basic and acidic residues" evidence="8">
    <location>
        <begin position="1"/>
        <end position="10"/>
    </location>
</feature>
<dbReference type="SMART" id="SM00320">
    <property type="entry name" value="WD40"/>
    <property type="match status" value="5"/>
</dbReference>
<dbReference type="GO" id="GO:0010970">
    <property type="term" value="P:transport along microtubule"/>
    <property type="evidence" value="ECO:0007669"/>
    <property type="project" value="TreeGrafter"/>
</dbReference>
<comment type="similarity">
    <text evidence="2">Belongs to the dynein intermediate chain family.</text>
</comment>
<dbReference type="InterPro" id="IPR036322">
    <property type="entry name" value="WD40_repeat_dom_sf"/>
</dbReference>
<dbReference type="RefSeq" id="XP_016658883.1">
    <property type="nucleotide sequence ID" value="XM_016803394.2"/>
</dbReference>
<keyword evidence="6" id="KW-0206">Cytoskeleton</keyword>
<feature type="compositionally biased region" description="Basic and acidic residues" evidence="8">
    <location>
        <begin position="17"/>
        <end position="50"/>
    </location>
</feature>
<keyword evidence="10" id="KW-1185">Reference proteome</keyword>
<dbReference type="Pfam" id="PF11540">
    <property type="entry name" value="Dynein_IC2"/>
    <property type="match status" value="1"/>
</dbReference>
<keyword evidence="3" id="KW-0963">Cytoplasm</keyword>
<sequence>MSDRKAELEKKKAKLQAIREQKERLRKEKEKKDGDEAVSRGISVEKDQGKEIDEMLSSLGVAPVSDVLSSLTTSPNKSELLYSSMSTPDSSAKGSLPQTPATGPKPTKKIRELSIVSLSSTNIPPKEVECYTKAVQTTHSSNERDGSCTSSPLKGYFEDWWRPRKDGDNIGNHGTFSSTAQAFGYYAEDEDISLTNLSTFQSKLPPGILSQGLPQVKEVAPAVTSLERELIIKEEPKKVRELSDAEKMMIVHSEDFQQFMDRAGRVMERALSENVDIYTDYTGALDDNDVNEDKSSTRLSLTRVFYDEHWSKNRLVTSLDWSQQFPELTVASYNISDAPHEPDGVVLVWNTKFKKNSPEYVFHCQSRVLSATFARFHPNLILGSTYSGQIVLWDNRAQKKTPIQRTPLSNTAHTHPVYCIQVVGTQNAHNLISISTDGRLCCWSLDMLTQPVERLDLTAKQSKSVSVSTFAFLHDDVNKFVFGSQEGAAYSACRHTKKAGVVESYESHIAPITAIDTHCAVGNTDFSHLFLTSSIDWTIKLWNIKESKPIHSFENNNDYVSSVAWSPVHPSVFAAIDVTGRLDLWNLNNNTESPTASTILDNSPLLKSLMWSQNGTHLSVGDEYGKISVFQVGEQMTQPRHDDWSKLSNTLQELKSNQTDEMDKSINYSSGSVSSVFSRSSSILMK</sequence>
<feature type="compositionally biased region" description="Low complexity" evidence="8">
    <location>
        <begin position="669"/>
        <end position="686"/>
    </location>
</feature>
<dbReference type="Gene3D" id="2.130.10.10">
    <property type="entry name" value="YVTN repeat-like/Quinoprotein amine dehydrogenase"/>
    <property type="match status" value="2"/>
</dbReference>
<dbReference type="FunFam" id="2.130.10.10:FF:000781">
    <property type="entry name" value="Cytoplasmic dynein intermediate chain"/>
    <property type="match status" value="1"/>
</dbReference>
<protein>
    <recommendedName>
        <fullName evidence="11">Cytoplasmic dynein 1 intermediate chain</fullName>
    </recommendedName>
</protein>
<evidence type="ECO:0000256" key="1">
    <source>
        <dbReference type="ARBA" id="ARBA00004245"/>
    </source>
</evidence>
<dbReference type="GO" id="GO:0045504">
    <property type="term" value="F:dynein heavy chain binding"/>
    <property type="evidence" value="ECO:0007669"/>
    <property type="project" value="TreeGrafter"/>
</dbReference>
<feature type="region of interest" description="Disordered" evidence="8">
    <location>
        <begin position="656"/>
        <end position="686"/>
    </location>
</feature>
<feature type="region of interest" description="Disordered" evidence="8">
    <location>
        <begin position="63"/>
        <end position="106"/>
    </location>
</feature>
<evidence type="ECO:0000256" key="6">
    <source>
        <dbReference type="ARBA" id="ARBA00023212"/>
    </source>
</evidence>
<reference evidence="9" key="2">
    <citation type="submission" date="2022-06" db="UniProtKB">
        <authorList>
            <consortium name="EnsemblMetazoa"/>
        </authorList>
    </citation>
    <scope>IDENTIFICATION</scope>
</reference>
<dbReference type="CTD" id="44160"/>
<dbReference type="GO" id="GO:0045503">
    <property type="term" value="F:dynein light chain binding"/>
    <property type="evidence" value="ECO:0007669"/>
    <property type="project" value="TreeGrafter"/>
</dbReference>
<dbReference type="InterPro" id="IPR001680">
    <property type="entry name" value="WD40_rpt"/>
</dbReference>
<comment type="subcellular location">
    <subcellularLocation>
        <location evidence="1">Cytoplasm</location>
        <location evidence="1">Cytoskeleton</location>
    </subcellularLocation>
</comment>
<evidence type="ECO:0000256" key="7">
    <source>
        <dbReference type="PROSITE-ProRule" id="PRU00221"/>
    </source>
</evidence>
<dbReference type="InterPro" id="IPR050687">
    <property type="entry name" value="Dynein_IC"/>
</dbReference>
<accession>A0A8R2H426</accession>
<reference evidence="10" key="1">
    <citation type="submission" date="2010-06" db="EMBL/GenBank/DDBJ databases">
        <authorList>
            <person name="Jiang H."/>
            <person name="Abraham K."/>
            <person name="Ali S."/>
            <person name="Alsbrooks S.L."/>
            <person name="Anim B.N."/>
            <person name="Anosike U.S."/>
            <person name="Attaway T."/>
            <person name="Bandaranaike D.P."/>
            <person name="Battles P.K."/>
            <person name="Bell S.N."/>
            <person name="Bell A.V."/>
            <person name="Beltran B."/>
            <person name="Bickham C."/>
            <person name="Bustamante Y."/>
            <person name="Caleb T."/>
            <person name="Canada A."/>
            <person name="Cardenas V."/>
            <person name="Carter K."/>
            <person name="Chacko J."/>
            <person name="Chandrabose M.N."/>
            <person name="Chavez D."/>
            <person name="Chavez A."/>
            <person name="Chen L."/>
            <person name="Chu H.-S."/>
            <person name="Claassen K.J."/>
            <person name="Cockrell R."/>
            <person name="Collins M."/>
            <person name="Cooper J.A."/>
            <person name="Cree A."/>
            <person name="Curry S.M."/>
            <person name="Da Y."/>
            <person name="Dao M.D."/>
            <person name="Das B."/>
            <person name="Davila M.-L."/>
            <person name="Davy-Carroll L."/>
            <person name="Denson S."/>
            <person name="Dinh H."/>
            <person name="Ebong V.E."/>
            <person name="Edwards J.R."/>
            <person name="Egan A."/>
            <person name="El-Daye J."/>
            <person name="Escobedo L."/>
            <person name="Fernandez S."/>
            <person name="Fernando P.R."/>
            <person name="Flagg N."/>
            <person name="Forbes L.D."/>
            <person name="Fowler R.G."/>
            <person name="Fu Q."/>
            <person name="Gabisi R.A."/>
            <person name="Ganer J."/>
            <person name="Garbino Pronczuk A."/>
            <person name="Garcia R.M."/>
            <person name="Garner T."/>
            <person name="Garrett T.E."/>
            <person name="Gonzalez D.A."/>
            <person name="Hamid H."/>
            <person name="Hawkins E.S."/>
            <person name="Hirani K."/>
            <person name="Hogues M.E."/>
            <person name="Hollins B."/>
            <person name="Hsiao C.-H."/>
            <person name="Jabil R."/>
            <person name="James M.L."/>
            <person name="Jhangiani S.N."/>
            <person name="Johnson B."/>
            <person name="Johnson Q."/>
            <person name="Joshi V."/>
            <person name="Kalu J.B."/>
            <person name="Kam C."/>
            <person name="Kashfia A."/>
            <person name="Keebler J."/>
            <person name="Kisamo H."/>
            <person name="Kovar C.L."/>
            <person name="Lago L.A."/>
            <person name="Lai C.-Y."/>
            <person name="Laidlaw J."/>
            <person name="Lara F."/>
            <person name="Le T.-K."/>
            <person name="Lee S.L."/>
            <person name="Legall F.H."/>
            <person name="Lemon S.J."/>
            <person name="Lewis L.R."/>
            <person name="Li B."/>
            <person name="Liu Y."/>
            <person name="Liu Y.-S."/>
            <person name="Lopez J."/>
            <person name="Lozado R.J."/>
            <person name="Lu J."/>
            <person name="Madu R.C."/>
            <person name="Maheshwari M."/>
            <person name="Maheshwari R."/>
            <person name="Malloy K."/>
            <person name="Martinez E."/>
            <person name="Mathew T."/>
            <person name="Mercado I.C."/>
            <person name="Mercado C."/>
            <person name="Meyer B."/>
            <person name="Montgomery K."/>
            <person name="Morgan M.B."/>
            <person name="Munidasa M."/>
            <person name="Nazareth L.V."/>
            <person name="Nelson J."/>
            <person name="Ng B.M."/>
            <person name="Nguyen N.B."/>
            <person name="Nguyen P.Q."/>
            <person name="Nguyen T."/>
            <person name="Obregon M."/>
            <person name="Okwuonu G.O."/>
            <person name="Onwere C.G."/>
            <person name="Orozco G."/>
            <person name="Parra A."/>
            <person name="Patel S."/>
            <person name="Patil S."/>
            <person name="Perez A."/>
            <person name="Perez Y."/>
            <person name="Pham C."/>
            <person name="Primus E.L."/>
            <person name="Pu L.-L."/>
            <person name="Puazo M."/>
            <person name="Qin X."/>
            <person name="Quiroz J.B."/>
            <person name="Reese J."/>
            <person name="Richards S."/>
            <person name="Rives C.M."/>
            <person name="Robberts R."/>
            <person name="Ruiz S.J."/>
            <person name="Ruiz M.J."/>
            <person name="Santibanez J."/>
            <person name="Schneider B.W."/>
            <person name="Sisson I."/>
            <person name="Smith M."/>
            <person name="Sodergren E."/>
            <person name="Song X.-Z."/>
            <person name="Song B.B."/>
            <person name="Summersgill H."/>
            <person name="Thelus R."/>
            <person name="Thornton R.D."/>
            <person name="Trejos Z.Y."/>
            <person name="Usmani K."/>
            <person name="Vattathil S."/>
            <person name="Villasana D."/>
            <person name="Walker D.L."/>
            <person name="Wang S."/>
            <person name="Wang K."/>
            <person name="White C.S."/>
            <person name="Williams A.C."/>
            <person name="Williamson J."/>
            <person name="Wilson K."/>
            <person name="Woghiren I.O."/>
            <person name="Woodworth J.R."/>
            <person name="Worley K.C."/>
            <person name="Wright R.A."/>
            <person name="Wu W."/>
            <person name="Young L."/>
            <person name="Zhang L."/>
            <person name="Zhang J."/>
            <person name="Zhu Y."/>
            <person name="Muzny D.M."/>
            <person name="Weinstock G."/>
            <person name="Gibbs R.A."/>
        </authorList>
    </citation>
    <scope>NUCLEOTIDE SEQUENCE [LARGE SCALE GENOMIC DNA]</scope>
    <source>
        <strain evidence="10">LSR1</strain>
    </source>
</reference>
<feature type="compositionally biased region" description="Polar residues" evidence="8">
    <location>
        <begin position="67"/>
        <end position="101"/>
    </location>
</feature>
<evidence type="ECO:0000256" key="4">
    <source>
        <dbReference type="ARBA" id="ARBA00022574"/>
    </source>
</evidence>
<dbReference type="InterPro" id="IPR025956">
    <property type="entry name" value="DYNC1I1/DYNC1I2"/>
</dbReference>
<proteinExistence type="inferred from homology"/>
<dbReference type="OrthoDB" id="4189at2759"/>
<evidence type="ECO:0008006" key="11">
    <source>
        <dbReference type="Google" id="ProtNLM"/>
    </source>
</evidence>